<dbReference type="Gene3D" id="2.170.130.10">
    <property type="entry name" value="TonB-dependent receptor, plug domain"/>
    <property type="match status" value="1"/>
</dbReference>
<evidence type="ECO:0000256" key="1">
    <source>
        <dbReference type="ARBA" id="ARBA00004442"/>
    </source>
</evidence>
<evidence type="ECO:0000256" key="3">
    <source>
        <dbReference type="ARBA" id="ARBA00023237"/>
    </source>
</evidence>
<keyword evidence="3" id="KW-0998">Cell outer membrane</keyword>
<gene>
    <name evidence="5" type="ORF">GCM10022276_18900</name>
</gene>
<dbReference type="PANTHER" id="PTHR47234">
    <property type="match status" value="1"/>
</dbReference>
<dbReference type="SUPFAM" id="SSF56935">
    <property type="entry name" value="Porins"/>
    <property type="match status" value="1"/>
</dbReference>
<dbReference type="InterPro" id="IPR037066">
    <property type="entry name" value="Plug_dom_sf"/>
</dbReference>
<dbReference type="Proteomes" id="UP001500827">
    <property type="component" value="Unassembled WGS sequence"/>
</dbReference>
<feature type="compositionally biased region" description="Gly residues" evidence="4">
    <location>
        <begin position="574"/>
        <end position="596"/>
    </location>
</feature>
<feature type="region of interest" description="Disordered" evidence="4">
    <location>
        <begin position="544"/>
        <end position="596"/>
    </location>
</feature>
<evidence type="ECO:0000313" key="6">
    <source>
        <dbReference type="Proteomes" id="UP001500827"/>
    </source>
</evidence>
<feature type="compositionally biased region" description="Low complexity" evidence="4">
    <location>
        <begin position="560"/>
        <end position="573"/>
    </location>
</feature>
<protein>
    <recommendedName>
        <fullName evidence="7">TonB-dependent receptor</fullName>
    </recommendedName>
</protein>
<name>A0ABP7LG64_9SPHN</name>
<evidence type="ECO:0000313" key="5">
    <source>
        <dbReference type="EMBL" id="GAA3900292.1"/>
    </source>
</evidence>
<keyword evidence="6" id="KW-1185">Reference proteome</keyword>
<proteinExistence type="predicted"/>
<evidence type="ECO:0008006" key="7">
    <source>
        <dbReference type="Google" id="ProtNLM"/>
    </source>
</evidence>
<dbReference type="EMBL" id="BAABBM010000001">
    <property type="protein sequence ID" value="GAA3900292.1"/>
    <property type="molecule type" value="Genomic_DNA"/>
</dbReference>
<accession>A0ABP7LG64</accession>
<comment type="caution">
    <text evidence="5">The sequence shown here is derived from an EMBL/GenBank/DDBJ whole genome shotgun (WGS) entry which is preliminary data.</text>
</comment>
<dbReference type="InterPro" id="IPR036942">
    <property type="entry name" value="Beta-barrel_TonB_sf"/>
</dbReference>
<sequence>MVVGAKPRGSIVGDIQPVDTLDARDVRATGATNINELLDAIAPQVGSAQGRGGERPVLLLNGQRISSFREMRDIPTEAIQRVEILPEEVALKYGYSANQKVVNIVLRRRFRSTVAQLGGALATEGGYGSANTDLTRLMIQKNGRTQFNLHAEGNSLLTENERNLTPPGTSARSLVGSKRDIRGSAIFNRQVLGNVGATLNTEVEHVEGRSLLGLGDITLDRLSRDTATDTAHAGLTLNWDKAKWHWNVTSNADWEHDRTNTERDNPNFPVDRARETVTSADVTAVANGTLFKLPAGNAGATFRVGGTTTHLDSEHVVAGLSNANSLGRTTGNAAANLDLPVSRRGRDFSALGNLTFSANGEVIQLSDFGTLTKIGAGANWSPVNRLNFVTSWTREEGAPTITQLGNPLLSTPNTRIFDFTTGQTVQVTAITGGNPDLQADRRTVLKLGGFWKPTDKVDLTLRADYVHQRIEDPISAISVTPQIEAAFPDRFVRNSSGQLVAVDFRPINFENSRRDTLRLGFDFSQSLKSRRPSQAVIDQMRQQFGFGPRGGGQGEGGGRSPADSGPSSGRPSGTEGGGFGGFGGGRGGGGGFGGRGGGSRGRLTFSLTDTIAFVDKVEIAPGLDLDYLHGDASSQTGGTPRHTVEAQAGYSNNGLGARIGANWRSGTNVNTLTGDDLRFSPLATFDLRLFANPGDIPELAVKHPWLRGTQVRLELNNVLNSKPKVHDASGAVPINYQPDLLNPIGRTVMISFRKLFLPSPAWFRQQFQRDRQQQQSSTPTR</sequence>
<evidence type="ECO:0000256" key="2">
    <source>
        <dbReference type="ARBA" id="ARBA00023136"/>
    </source>
</evidence>
<comment type="subcellular location">
    <subcellularLocation>
        <location evidence="1">Cell outer membrane</location>
    </subcellularLocation>
</comment>
<dbReference type="PANTHER" id="PTHR47234:SF1">
    <property type="entry name" value="TONB-DEPENDENT RECEPTOR"/>
    <property type="match status" value="1"/>
</dbReference>
<organism evidence="5 6">
    <name type="scientific">Sphingomonas limnosediminicola</name>
    <dbReference type="NCBI Taxonomy" id="940133"/>
    <lineage>
        <taxon>Bacteria</taxon>
        <taxon>Pseudomonadati</taxon>
        <taxon>Pseudomonadota</taxon>
        <taxon>Alphaproteobacteria</taxon>
        <taxon>Sphingomonadales</taxon>
        <taxon>Sphingomonadaceae</taxon>
        <taxon>Sphingomonas</taxon>
    </lineage>
</organism>
<dbReference type="Gene3D" id="2.40.170.20">
    <property type="entry name" value="TonB-dependent receptor, beta-barrel domain"/>
    <property type="match status" value="1"/>
</dbReference>
<reference evidence="6" key="1">
    <citation type="journal article" date="2019" name="Int. J. Syst. Evol. Microbiol.">
        <title>The Global Catalogue of Microorganisms (GCM) 10K type strain sequencing project: providing services to taxonomists for standard genome sequencing and annotation.</title>
        <authorList>
            <consortium name="The Broad Institute Genomics Platform"/>
            <consortium name="The Broad Institute Genome Sequencing Center for Infectious Disease"/>
            <person name="Wu L."/>
            <person name="Ma J."/>
        </authorList>
    </citation>
    <scope>NUCLEOTIDE SEQUENCE [LARGE SCALE GENOMIC DNA]</scope>
    <source>
        <strain evidence="6">JCM 17543</strain>
    </source>
</reference>
<keyword evidence="2" id="KW-0472">Membrane</keyword>
<feature type="compositionally biased region" description="Gly residues" evidence="4">
    <location>
        <begin position="547"/>
        <end position="559"/>
    </location>
</feature>
<evidence type="ECO:0000256" key="4">
    <source>
        <dbReference type="SAM" id="MobiDB-lite"/>
    </source>
</evidence>